<gene>
    <name evidence="2" type="ORF">BXY45_10216</name>
</gene>
<evidence type="ECO:0000313" key="3">
    <source>
        <dbReference type="Proteomes" id="UP000245469"/>
    </source>
</evidence>
<reference evidence="2 3" key="1">
    <citation type="submission" date="2018-03" db="EMBL/GenBank/DDBJ databases">
        <title>Genomic Encyclopedia of Archaeal and Bacterial Type Strains, Phase II (KMG-II): from individual species to whole genera.</title>
        <authorList>
            <person name="Goeker M."/>
        </authorList>
    </citation>
    <scope>NUCLEOTIDE SEQUENCE [LARGE SCALE GENOMIC DNA]</scope>
    <source>
        <strain evidence="2 3">DSM 44889</strain>
    </source>
</reference>
<dbReference type="AlphaFoldDB" id="A0A316AFH8"/>
<comment type="caution">
    <text evidence="2">The sequence shown here is derived from an EMBL/GenBank/DDBJ whole genome shotgun (WGS) entry which is preliminary data.</text>
</comment>
<dbReference type="Proteomes" id="UP000245469">
    <property type="component" value="Unassembled WGS sequence"/>
</dbReference>
<feature type="region of interest" description="Disordered" evidence="1">
    <location>
        <begin position="57"/>
        <end position="101"/>
    </location>
</feature>
<name>A0A316AFH8_9ACTN</name>
<keyword evidence="3" id="KW-1185">Reference proteome</keyword>
<dbReference type="EMBL" id="QGDQ01000002">
    <property type="protein sequence ID" value="PWJ55654.1"/>
    <property type="molecule type" value="Genomic_DNA"/>
</dbReference>
<organism evidence="2 3">
    <name type="scientific">Quadrisphaera granulorum</name>
    <dbReference type="NCBI Taxonomy" id="317664"/>
    <lineage>
        <taxon>Bacteria</taxon>
        <taxon>Bacillati</taxon>
        <taxon>Actinomycetota</taxon>
        <taxon>Actinomycetes</taxon>
        <taxon>Kineosporiales</taxon>
        <taxon>Kineosporiaceae</taxon>
        <taxon>Quadrisphaera</taxon>
    </lineage>
</organism>
<evidence type="ECO:0000256" key="1">
    <source>
        <dbReference type="SAM" id="MobiDB-lite"/>
    </source>
</evidence>
<feature type="compositionally biased region" description="Low complexity" evidence="1">
    <location>
        <begin position="61"/>
        <end position="74"/>
    </location>
</feature>
<evidence type="ECO:0000313" key="2">
    <source>
        <dbReference type="EMBL" id="PWJ55654.1"/>
    </source>
</evidence>
<protein>
    <submittedName>
        <fullName evidence="2">Uncharacterized protein</fullName>
    </submittedName>
</protein>
<accession>A0A316AFH8</accession>
<sequence length="342" mass="35334">MAESDGQTPSMPYTLTSAATLGYDLVRLPGGRQAAGVVVAALRSGPSEWGLLAAHHPLRTSDPSSDPLSAADDAASARELAEQAPKLSEMNPVATAPAEGPTGEQVRLAALAEHLRSSMVGSAASLERLIREQALDPADPSWPTDHPDGPDGAALDRALAADVLADAAVAAYAARQLPRLLRRRLSEPYERAVAGAVPGTFDVAPDPAVPWGPALSELLVSLRELDAAGRQRWRRAVEAGRAHGRGAAGAGAEQRSWTLAMHDACWAAHTSGRIEAAAAAQMLAVQAFLDGGFTPDDGATGAWNAVAGCVQAALVGDLLGEESLEVLSRPWTVVTGQAPVGR</sequence>
<proteinExistence type="predicted"/>